<feature type="domain" description="Rhodanese" evidence="1">
    <location>
        <begin position="10"/>
        <end position="76"/>
    </location>
</feature>
<dbReference type="SUPFAM" id="SSF52821">
    <property type="entry name" value="Rhodanese/Cell cycle control phosphatase"/>
    <property type="match status" value="1"/>
</dbReference>
<name>A0ABT7UGL4_9FIRM</name>
<reference evidence="2 3" key="2">
    <citation type="submission" date="2023-06" db="EMBL/GenBank/DDBJ databases">
        <authorList>
            <person name="Zeman M."/>
            <person name="Kubasova T."/>
            <person name="Jahodarova E."/>
            <person name="Nykrynova M."/>
            <person name="Rychlik I."/>
        </authorList>
    </citation>
    <scope>NUCLEOTIDE SEQUENCE [LARGE SCALE GENOMIC DNA]</scope>
    <source>
        <strain evidence="2 3">ET341</strain>
    </source>
</reference>
<evidence type="ECO:0000259" key="1">
    <source>
        <dbReference type="PROSITE" id="PS50206"/>
    </source>
</evidence>
<protein>
    <submittedName>
        <fullName evidence="2">Rhodanese-like domain-containing protein</fullName>
    </submittedName>
</protein>
<organism evidence="2 3">
    <name type="scientific">Massilimicrobiota timonensis</name>
    <dbReference type="NCBI Taxonomy" id="1776392"/>
    <lineage>
        <taxon>Bacteria</taxon>
        <taxon>Bacillati</taxon>
        <taxon>Bacillota</taxon>
        <taxon>Erysipelotrichia</taxon>
        <taxon>Erysipelotrichales</taxon>
        <taxon>Erysipelotrichaceae</taxon>
        <taxon>Massilimicrobiota</taxon>
    </lineage>
</organism>
<dbReference type="InterPro" id="IPR036873">
    <property type="entry name" value="Rhodanese-like_dom_sf"/>
</dbReference>
<evidence type="ECO:0000313" key="3">
    <source>
        <dbReference type="Proteomes" id="UP001529275"/>
    </source>
</evidence>
<accession>A0ABT7UGL4</accession>
<dbReference type="Gene3D" id="3.40.250.10">
    <property type="entry name" value="Rhodanese-like domain"/>
    <property type="match status" value="1"/>
</dbReference>
<evidence type="ECO:0000313" key="2">
    <source>
        <dbReference type="EMBL" id="MDM8195288.1"/>
    </source>
</evidence>
<dbReference type="PROSITE" id="PS50206">
    <property type="entry name" value="RHODANESE_3"/>
    <property type="match status" value="1"/>
</dbReference>
<dbReference type="InterPro" id="IPR001763">
    <property type="entry name" value="Rhodanese-like_dom"/>
</dbReference>
<comment type="caution">
    <text evidence="2">The sequence shown here is derived from an EMBL/GenBank/DDBJ whole genome shotgun (WGS) entry which is preliminary data.</text>
</comment>
<dbReference type="EMBL" id="JAUDCK010000006">
    <property type="protein sequence ID" value="MDM8195288.1"/>
    <property type="molecule type" value="Genomic_DNA"/>
</dbReference>
<dbReference type="Pfam" id="PF00581">
    <property type="entry name" value="Rhodanese"/>
    <property type="match status" value="1"/>
</dbReference>
<reference evidence="3" key="1">
    <citation type="submission" date="2023-06" db="EMBL/GenBank/DDBJ databases">
        <title>Identification and characterization of horizontal gene transfer across gut microbiota members of farm animals based on homology search.</title>
        <authorList>
            <person name="Zeman M."/>
            <person name="Kubasova T."/>
            <person name="Jahodarova E."/>
            <person name="Nykrynova M."/>
            <person name="Rychlik I."/>
        </authorList>
    </citation>
    <scope>NUCLEOTIDE SEQUENCE [LARGE SCALE GENOMIC DNA]</scope>
    <source>
        <strain evidence="3">ET341</strain>
    </source>
</reference>
<keyword evidence="3" id="KW-1185">Reference proteome</keyword>
<sequence>MYDDILQHIYNPQTLIIDLRDEFSFRQLHLKNAINIPGDDLKSQIPYLPHDKLLYFICDTGKTAKKMAEQCQQLGFQCQYFPHSFQSLLILKNEQYF</sequence>
<dbReference type="Proteomes" id="UP001529275">
    <property type="component" value="Unassembled WGS sequence"/>
</dbReference>
<proteinExistence type="predicted"/>
<dbReference type="RefSeq" id="WP_158093943.1">
    <property type="nucleotide sequence ID" value="NZ_JAUDCK010000006.1"/>
</dbReference>
<gene>
    <name evidence="2" type="ORF">QUV98_03020</name>
</gene>
<dbReference type="CDD" id="cd00158">
    <property type="entry name" value="RHOD"/>
    <property type="match status" value="1"/>
</dbReference>